<keyword evidence="2" id="KW-0802">TPR repeat</keyword>
<accession>A0A6P4ZFN4</accession>
<dbReference type="InterPro" id="IPR011990">
    <property type="entry name" value="TPR-like_helical_dom_sf"/>
</dbReference>
<reference evidence="6" key="1">
    <citation type="submission" date="2025-08" db="UniProtKB">
        <authorList>
            <consortium name="RefSeq"/>
        </authorList>
    </citation>
    <scope>IDENTIFICATION</scope>
    <source>
        <tissue evidence="6">Gonad</tissue>
    </source>
</reference>
<evidence type="ECO:0000313" key="5">
    <source>
        <dbReference type="Proteomes" id="UP000515135"/>
    </source>
</evidence>
<organism evidence="5 6">
    <name type="scientific">Branchiostoma belcheri</name>
    <name type="common">Amphioxus</name>
    <dbReference type="NCBI Taxonomy" id="7741"/>
    <lineage>
        <taxon>Eukaryota</taxon>
        <taxon>Metazoa</taxon>
        <taxon>Chordata</taxon>
        <taxon>Cephalochordata</taxon>
        <taxon>Leptocardii</taxon>
        <taxon>Amphioxiformes</taxon>
        <taxon>Branchiostomatidae</taxon>
        <taxon>Branchiostoma</taxon>
    </lineage>
</organism>
<dbReference type="SUPFAM" id="SSF52540">
    <property type="entry name" value="P-loop containing nucleoside triphosphate hydrolases"/>
    <property type="match status" value="1"/>
</dbReference>
<dbReference type="InterPro" id="IPR035897">
    <property type="entry name" value="Toll_tir_struct_dom_sf"/>
</dbReference>
<dbReference type="Pfam" id="PF13424">
    <property type="entry name" value="TPR_12"/>
    <property type="match status" value="1"/>
</dbReference>
<keyword evidence="5" id="KW-1185">Reference proteome</keyword>
<gene>
    <name evidence="6" type="primary">LOC109478460</name>
</gene>
<evidence type="ECO:0000256" key="3">
    <source>
        <dbReference type="SAM" id="MobiDB-lite"/>
    </source>
</evidence>
<dbReference type="PROSITE" id="PS50104">
    <property type="entry name" value="TIR"/>
    <property type="match status" value="1"/>
</dbReference>
<name>A0A6P4ZFN4_BRABE</name>
<dbReference type="SUPFAM" id="SSF52200">
    <property type="entry name" value="Toll/Interleukin receptor TIR domain"/>
    <property type="match status" value="1"/>
</dbReference>
<evidence type="ECO:0000259" key="4">
    <source>
        <dbReference type="PROSITE" id="PS50104"/>
    </source>
</evidence>
<dbReference type="InterPro" id="IPR049945">
    <property type="entry name" value="AAA_22"/>
</dbReference>
<keyword evidence="1" id="KW-0677">Repeat</keyword>
<dbReference type="Gene3D" id="1.25.40.10">
    <property type="entry name" value="Tetratricopeptide repeat domain"/>
    <property type="match status" value="2"/>
</dbReference>
<feature type="region of interest" description="Disordered" evidence="3">
    <location>
        <begin position="1"/>
        <end position="30"/>
    </location>
</feature>
<proteinExistence type="predicted"/>
<protein>
    <submittedName>
        <fullName evidence="6">LOW QUALITY PROTEIN: uncharacterized protein LOC109478460</fullName>
    </submittedName>
</protein>
<dbReference type="GO" id="GO:0043531">
    <property type="term" value="F:ADP binding"/>
    <property type="evidence" value="ECO:0007669"/>
    <property type="project" value="InterPro"/>
</dbReference>
<dbReference type="SMART" id="SM00255">
    <property type="entry name" value="TIR"/>
    <property type="match status" value="1"/>
</dbReference>
<sequence>MDSGTDTVQQDIGQRGAERKPEQAESEPAEPRVFIIHAGEDKESIARPLVSALHEQGLDKHDIFFDEHSIKPGEGIRDRIVSTLKSDALELAVIVVSTSFLKKDYWPKLEFETCLENNKRILPIWVDDNQDDFKAFSELVGKYSPTLKQRKAIRVQRNSVADELTNLASQIRKCLPPPAIQALAYLQPTGTPSSHSGSSDEEIGIGRKRRYDIWDGDEEVIEKKLKEEKTRELTDLQRLHAWGTVKIDLLKKAGDLLSKEEIKRQVQQVLLEIDKAKGAGINILKVKSGCAIIHLVPKNEESLERFWADYKSGRLSSDFSRYLITEEMRAVAGQDVMIRVIMLEEQYRQWKGYLQLREKATGSQKPDAHSSVREHTPLTATSPLHRLIFKISQELTDKDVQIMKDQIRIDQTEDTMAPYEKLTNLPDIFKKLEADNHLGSDDDEKLTNTLELLDGLENFDRRYFEMDIENARVNVDFVGREKEMKNLGIDTDGDKTHVKIIDITGCPGVGKSTFAQQLCLEQSRREIFISLSKVTRVDNMLRLIMREFGVTDNIDGDGNTDVEATVAHLIGTYDGEDCSLLLDNADSLLKKPESRKFAGFLAKVQANQNPKVHVIVTSRSSIMSGPGQGDVPAIKSTSVNLKMLEESTGTDLVQGLVGKGNITRDEAREVYKRCKGWPLAITIACGMIRKEHLRPSESLIKDINNISDLLTAVVSSLGKDMLATLKLVSVFAGPFTVKSACTIIGQPDRQSRVWDHLRELRARRLIKAESHSIDGAVRYDTHDEVRTFMSTGTVATHAVTPEDMAAAKYRFMKLYEERLTTVAQDMQRNIHQAVYKYNNDVDNFNHFLALIQQETQEDYDWRKERDEQHTWLMDTKAEEVGDRSAVHILLEQMMVVKERISFYTGPAKRLKKQNTQIYAEMLCWLAETHLQENMQKDAWDRLEEARKALEARPDRKEESVQLSFARYHYVSGIYFSHRDDYKHNVRHLDQARDILSKAKMAGNHVLYARVVNSLGFAHHNHAKTKRGQEYLGLLQESLAMHKKAHDIIIGVVGQDNHFDCATYLMNIGVVNLDMGWHYKRARQATEADQAFNKALETFFDAERLVKAMRLEKQHNYGLLQYNMARCYEALGDLAEAVSRVQRAQEVLESIYDSHPDIADCLYFIGKLSKENNDPETARTYFKLSLEHNEGLGDRRNAYEWDRLKKAIMASCQEQEREWYRQRFEKIDGTPYREPLTAALAGFGGRMVARLLRPLHTFIKDVWTPYP</sequence>
<dbReference type="SUPFAM" id="SSF48452">
    <property type="entry name" value="TPR-like"/>
    <property type="match status" value="1"/>
</dbReference>
<dbReference type="AlphaFoldDB" id="A0A6P4ZFN4"/>
<dbReference type="KEGG" id="bbel:109478460"/>
<evidence type="ECO:0000313" key="6">
    <source>
        <dbReference type="RefSeq" id="XP_019635553.1"/>
    </source>
</evidence>
<dbReference type="Gene3D" id="3.40.50.10140">
    <property type="entry name" value="Toll/interleukin-1 receptor homology (TIR) domain"/>
    <property type="match status" value="1"/>
</dbReference>
<dbReference type="GO" id="GO:0007165">
    <property type="term" value="P:signal transduction"/>
    <property type="evidence" value="ECO:0007669"/>
    <property type="project" value="InterPro"/>
</dbReference>
<dbReference type="PANTHER" id="PTHR45641">
    <property type="entry name" value="TETRATRICOPEPTIDE REPEAT PROTEIN (AFU_ORTHOLOGUE AFUA_6G03870)"/>
    <property type="match status" value="1"/>
</dbReference>
<feature type="compositionally biased region" description="Polar residues" evidence="3">
    <location>
        <begin position="1"/>
        <end position="12"/>
    </location>
</feature>
<evidence type="ECO:0000256" key="2">
    <source>
        <dbReference type="ARBA" id="ARBA00022803"/>
    </source>
</evidence>
<dbReference type="Proteomes" id="UP000515135">
    <property type="component" value="Unplaced"/>
</dbReference>
<dbReference type="GeneID" id="109478460"/>
<dbReference type="InterPro" id="IPR000157">
    <property type="entry name" value="TIR_dom"/>
</dbReference>
<dbReference type="OrthoDB" id="100767at2759"/>
<dbReference type="SMART" id="SM00028">
    <property type="entry name" value="TPR"/>
    <property type="match status" value="2"/>
</dbReference>
<dbReference type="RefSeq" id="XP_019635553.1">
    <property type="nucleotide sequence ID" value="XM_019779994.1"/>
</dbReference>
<dbReference type="Gene3D" id="3.40.50.300">
    <property type="entry name" value="P-loop containing nucleotide triphosphate hydrolases"/>
    <property type="match status" value="1"/>
</dbReference>
<feature type="domain" description="TIR" evidence="4">
    <location>
        <begin position="29"/>
        <end position="159"/>
    </location>
</feature>
<evidence type="ECO:0000256" key="1">
    <source>
        <dbReference type="ARBA" id="ARBA00022737"/>
    </source>
</evidence>
<dbReference type="Gene3D" id="1.10.533.10">
    <property type="entry name" value="Death Domain, Fas"/>
    <property type="match status" value="1"/>
</dbReference>
<dbReference type="InterPro" id="IPR027417">
    <property type="entry name" value="P-loop_NTPase"/>
</dbReference>
<dbReference type="Pfam" id="PF13676">
    <property type="entry name" value="TIR_2"/>
    <property type="match status" value="1"/>
</dbReference>
<dbReference type="PANTHER" id="PTHR45641:SF19">
    <property type="entry name" value="NEPHROCYSTIN-3"/>
    <property type="match status" value="1"/>
</dbReference>
<dbReference type="InterPro" id="IPR019734">
    <property type="entry name" value="TPR_rpt"/>
</dbReference>
<dbReference type="Pfam" id="PF13401">
    <property type="entry name" value="AAA_22"/>
    <property type="match status" value="1"/>
</dbReference>
<dbReference type="InterPro" id="IPR011029">
    <property type="entry name" value="DEATH-like_dom_sf"/>
</dbReference>